<sequence length="103" mass="11839">MGTLSSTRKFLKREIVWKNGERGLGLGESRSSRRTYSESIQNRKSTFVDSVTLMCGWLSEGERISFFMKVRESRDFTCLRSFLPVSSYISVDIVLFLTPLSKI</sequence>
<keyword evidence="2" id="KW-1185">Reference proteome</keyword>
<accession>A0A8X6QWT5</accession>
<evidence type="ECO:0000313" key="2">
    <source>
        <dbReference type="Proteomes" id="UP000887013"/>
    </source>
</evidence>
<proteinExistence type="predicted"/>
<reference evidence="1" key="1">
    <citation type="submission" date="2020-08" db="EMBL/GenBank/DDBJ databases">
        <title>Multicomponent nature underlies the extraordinary mechanical properties of spider dragline silk.</title>
        <authorList>
            <person name="Kono N."/>
            <person name="Nakamura H."/>
            <person name="Mori M."/>
            <person name="Yoshida Y."/>
            <person name="Ohtoshi R."/>
            <person name="Malay A.D."/>
            <person name="Moran D.A.P."/>
            <person name="Tomita M."/>
            <person name="Numata K."/>
            <person name="Arakawa K."/>
        </authorList>
    </citation>
    <scope>NUCLEOTIDE SEQUENCE</scope>
</reference>
<comment type="caution">
    <text evidence="1">The sequence shown here is derived from an EMBL/GenBank/DDBJ whole genome shotgun (WGS) entry which is preliminary data.</text>
</comment>
<gene>
    <name evidence="1" type="ORF">NPIL_236251</name>
</gene>
<organism evidence="1 2">
    <name type="scientific">Nephila pilipes</name>
    <name type="common">Giant wood spider</name>
    <name type="synonym">Nephila maculata</name>
    <dbReference type="NCBI Taxonomy" id="299642"/>
    <lineage>
        <taxon>Eukaryota</taxon>
        <taxon>Metazoa</taxon>
        <taxon>Ecdysozoa</taxon>
        <taxon>Arthropoda</taxon>
        <taxon>Chelicerata</taxon>
        <taxon>Arachnida</taxon>
        <taxon>Araneae</taxon>
        <taxon>Araneomorphae</taxon>
        <taxon>Entelegynae</taxon>
        <taxon>Araneoidea</taxon>
        <taxon>Nephilidae</taxon>
        <taxon>Nephila</taxon>
    </lineage>
</organism>
<dbReference type="Proteomes" id="UP000887013">
    <property type="component" value="Unassembled WGS sequence"/>
</dbReference>
<name>A0A8X6QWT5_NEPPI</name>
<evidence type="ECO:0000313" key="1">
    <source>
        <dbReference type="EMBL" id="GFU50536.1"/>
    </source>
</evidence>
<dbReference type="AlphaFoldDB" id="A0A8X6QWT5"/>
<dbReference type="EMBL" id="BMAW01037947">
    <property type="protein sequence ID" value="GFU50536.1"/>
    <property type="molecule type" value="Genomic_DNA"/>
</dbReference>
<dbReference type="OrthoDB" id="10367752at2759"/>
<protein>
    <submittedName>
        <fullName evidence="1">Uncharacterized protein</fullName>
    </submittedName>
</protein>